<name>A0A839FMK9_9MICC</name>
<evidence type="ECO:0000256" key="12">
    <source>
        <dbReference type="ARBA" id="ARBA00038053"/>
    </source>
</evidence>
<feature type="transmembrane region" description="Helical" evidence="19">
    <location>
        <begin position="434"/>
        <end position="459"/>
    </location>
</feature>
<dbReference type="Pfam" id="PF01098">
    <property type="entry name" value="FTSW_RODA_SPOVE"/>
    <property type="match status" value="1"/>
</dbReference>
<evidence type="ECO:0000256" key="8">
    <source>
        <dbReference type="ARBA" id="ARBA00022989"/>
    </source>
</evidence>
<reference evidence="20 21" key="1">
    <citation type="submission" date="2020-08" db="EMBL/GenBank/DDBJ databases">
        <title>Sequencing the genomes of 1000 actinobacteria strains.</title>
        <authorList>
            <person name="Klenk H.-P."/>
        </authorList>
    </citation>
    <scope>NUCLEOTIDE SEQUENCE [LARGE SCALE GENOMIC DNA]</scope>
    <source>
        <strain evidence="20 21">DSM 19081</strain>
    </source>
</reference>
<comment type="catalytic activity">
    <reaction evidence="16">
        <text>[GlcNAc-(1-&gt;4)-Mur2Ac(oyl-L-Ala-gamma-D-Glu-L-Lys-D-Ala-D-Ala)](n)-di-trans,octa-cis-undecaprenyl diphosphate + beta-D-GlcNAc-(1-&gt;4)-Mur2Ac(oyl-L-Ala-gamma-D-Glu-L-Lys-D-Ala-D-Ala)-di-trans,octa-cis-undecaprenyl diphosphate = [GlcNAc-(1-&gt;4)-Mur2Ac(oyl-L-Ala-gamma-D-Glu-L-Lys-D-Ala-D-Ala)](n+1)-di-trans,octa-cis-undecaprenyl diphosphate + di-trans,octa-cis-undecaprenyl diphosphate + H(+)</text>
        <dbReference type="Rhea" id="RHEA:23708"/>
        <dbReference type="Rhea" id="RHEA-COMP:9602"/>
        <dbReference type="Rhea" id="RHEA-COMP:9603"/>
        <dbReference type="ChEBI" id="CHEBI:15378"/>
        <dbReference type="ChEBI" id="CHEBI:58405"/>
        <dbReference type="ChEBI" id="CHEBI:60033"/>
        <dbReference type="ChEBI" id="CHEBI:78435"/>
        <dbReference type="EC" id="2.4.99.28"/>
    </reaction>
</comment>
<feature type="transmembrane region" description="Helical" evidence="19">
    <location>
        <begin position="132"/>
        <end position="153"/>
    </location>
</feature>
<dbReference type="Proteomes" id="UP000546252">
    <property type="component" value="Unassembled WGS sequence"/>
</dbReference>
<dbReference type="PANTHER" id="PTHR30474:SF2">
    <property type="entry name" value="PEPTIDOGLYCAN GLYCOSYLTRANSFERASE FTSW-RELATED"/>
    <property type="match status" value="1"/>
</dbReference>
<protein>
    <recommendedName>
        <fullName evidence="13">Probable peptidoglycan glycosyltransferase FtsW</fullName>
        <ecNumber evidence="15">2.4.99.28</ecNumber>
    </recommendedName>
    <alternativeName>
        <fullName evidence="14">Cell division protein FtsW</fullName>
    </alternativeName>
    <alternativeName>
        <fullName evidence="11">Cell wall polymerase</fullName>
    </alternativeName>
    <alternativeName>
        <fullName evidence="10">Peptidoglycan polymerase</fullName>
    </alternativeName>
</protein>
<comment type="function">
    <text evidence="17">Peptidoglycan polymerase that is essential for cell division.</text>
</comment>
<feature type="compositionally biased region" description="Basic and acidic residues" evidence="18">
    <location>
        <begin position="13"/>
        <end position="34"/>
    </location>
</feature>
<feature type="transmembrane region" description="Helical" evidence="19">
    <location>
        <begin position="197"/>
        <end position="218"/>
    </location>
</feature>
<dbReference type="AlphaFoldDB" id="A0A839FMK9"/>
<accession>A0A839FMK9</accession>
<evidence type="ECO:0000313" key="20">
    <source>
        <dbReference type="EMBL" id="MBA8921136.1"/>
    </source>
</evidence>
<evidence type="ECO:0000256" key="2">
    <source>
        <dbReference type="ARBA" id="ARBA00004752"/>
    </source>
</evidence>
<keyword evidence="6" id="KW-0133">Cell shape</keyword>
<evidence type="ECO:0000256" key="1">
    <source>
        <dbReference type="ARBA" id="ARBA00004141"/>
    </source>
</evidence>
<feature type="transmembrane region" description="Helical" evidence="19">
    <location>
        <begin position="287"/>
        <end position="303"/>
    </location>
</feature>
<dbReference type="PANTHER" id="PTHR30474">
    <property type="entry name" value="CELL CYCLE PROTEIN"/>
    <property type="match status" value="1"/>
</dbReference>
<evidence type="ECO:0000256" key="4">
    <source>
        <dbReference type="ARBA" id="ARBA00022679"/>
    </source>
</evidence>
<dbReference type="GO" id="GO:0015648">
    <property type="term" value="F:lipid-linked peptidoglycan transporter activity"/>
    <property type="evidence" value="ECO:0007669"/>
    <property type="project" value="TreeGrafter"/>
</dbReference>
<comment type="similarity">
    <text evidence="12">Belongs to the SEDS family. FtsW subfamily.</text>
</comment>
<feature type="compositionally biased region" description="Low complexity" evidence="18">
    <location>
        <begin position="38"/>
        <end position="52"/>
    </location>
</feature>
<evidence type="ECO:0000256" key="16">
    <source>
        <dbReference type="ARBA" id="ARBA00049902"/>
    </source>
</evidence>
<dbReference type="RefSeq" id="WP_182495224.1">
    <property type="nucleotide sequence ID" value="NZ_BAAAKT010000004.1"/>
</dbReference>
<feature type="transmembrane region" description="Helical" evidence="19">
    <location>
        <begin position="310"/>
        <end position="329"/>
    </location>
</feature>
<evidence type="ECO:0000313" key="21">
    <source>
        <dbReference type="Proteomes" id="UP000546252"/>
    </source>
</evidence>
<evidence type="ECO:0000256" key="5">
    <source>
        <dbReference type="ARBA" id="ARBA00022692"/>
    </source>
</evidence>
<evidence type="ECO:0000256" key="13">
    <source>
        <dbReference type="ARBA" id="ARBA00041185"/>
    </source>
</evidence>
<evidence type="ECO:0000256" key="14">
    <source>
        <dbReference type="ARBA" id="ARBA00041418"/>
    </source>
</evidence>
<feature type="region of interest" description="Disordered" evidence="18">
    <location>
        <begin position="1"/>
        <end position="110"/>
    </location>
</feature>
<dbReference type="PROSITE" id="PS00428">
    <property type="entry name" value="FTSW_RODA_SPOVE"/>
    <property type="match status" value="1"/>
</dbReference>
<feature type="transmembrane region" description="Helical" evidence="19">
    <location>
        <begin position="265"/>
        <end position="281"/>
    </location>
</feature>
<keyword evidence="20" id="KW-0132">Cell division</keyword>
<sequence>MDKRRPRVPASPEQRRPRLHAVEDQESERTERHPAGLTPTSPQQQTRPSQRAARGEHSTVRTASESARTTPESARTAPESARTAPETTRTTPGAAADGSAGRSWKAQRETTRKDRVQRFWHFVEEGNPYTTFWLLLGSALALTIFGLVMVLSATAVEAVGTPDGAYGVFMRQAMWAGIGLVGMFSVAFMPRGWLKKLAWPAMVLAIIGLALVLTPLGYEVQGNRNWIRIGPLNGQPSELAKLALCLWTGLVLARKGNKVSELQHTIVPVLMPGAALVFAFIMWGRDLGTALIFGFFLAAMLFVSGTKARYFLVAGATGIIGAVALALMSPNRTVRIQAWLGLNDACSLPQDFCYQSEQGLYALASGGFWGVGLGQSRQKWNYIPEAENDFIFTILGEELGLLGALTVLLLFATLALGMFRVASRSTETWVKITTVGIMAWVIGQTFINLAMVTGLLPVIGVPLPFISAGGSALTSNLVAVGVVMNFAQAQRVDARSRAGTRPSKPTGRNQAGKKAGKKTGMTSRRKPATV</sequence>
<comment type="caution">
    <text evidence="20">The sequence shown here is derived from an EMBL/GenBank/DDBJ whole genome shotgun (WGS) entry which is preliminary data.</text>
</comment>
<dbReference type="InterPro" id="IPR018365">
    <property type="entry name" value="Cell_cycle_FtsW-rel_CS"/>
</dbReference>
<evidence type="ECO:0000256" key="19">
    <source>
        <dbReference type="SAM" id="Phobius"/>
    </source>
</evidence>
<keyword evidence="8 19" id="KW-1133">Transmembrane helix</keyword>
<dbReference type="EC" id="2.4.99.28" evidence="15"/>
<feature type="compositionally biased region" description="Polar residues" evidence="18">
    <location>
        <begin position="60"/>
        <end position="73"/>
    </location>
</feature>
<evidence type="ECO:0000256" key="10">
    <source>
        <dbReference type="ARBA" id="ARBA00032370"/>
    </source>
</evidence>
<dbReference type="GO" id="GO:0009252">
    <property type="term" value="P:peptidoglycan biosynthetic process"/>
    <property type="evidence" value="ECO:0007669"/>
    <property type="project" value="UniProtKB-KW"/>
</dbReference>
<dbReference type="InterPro" id="IPR001182">
    <property type="entry name" value="FtsW/RodA"/>
</dbReference>
<keyword evidence="3" id="KW-0328">Glycosyltransferase</keyword>
<proteinExistence type="inferred from homology"/>
<feature type="transmembrane region" description="Helical" evidence="19">
    <location>
        <begin position="399"/>
        <end position="422"/>
    </location>
</feature>
<organism evidence="20 21">
    <name type="scientific">Nesterenkonia jeotgali</name>
    <dbReference type="NCBI Taxonomy" id="317018"/>
    <lineage>
        <taxon>Bacteria</taxon>
        <taxon>Bacillati</taxon>
        <taxon>Actinomycetota</taxon>
        <taxon>Actinomycetes</taxon>
        <taxon>Micrococcales</taxon>
        <taxon>Micrococcaceae</taxon>
        <taxon>Nesterenkonia</taxon>
    </lineage>
</organism>
<evidence type="ECO:0000256" key="17">
    <source>
        <dbReference type="ARBA" id="ARBA00049966"/>
    </source>
</evidence>
<keyword evidence="7" id="KW-0573">Peptidoglycan synthesis</keyword>
<dbReference type="GO" id="GO:0008360">
    <property type="term" value="P:regulation of cell shape"/>
    <property type="evidence" value="ECO:0007669"/>
    <property type="project" value="UniProtKB-KW"/>
</dbReference>
<dbReference type="GO" id="GO:0005886">
    <property type="term" value="C:plasma membrane"/>
    <property type="evidence" value="ECO:0007669"/>
    <property type="project" value="TreeGrafter"/>
</dbReference>
<dbReference type="GO" id="GO:0032153">
    <property type="term" value="C:cell division site"/>
    <property type="evidence" value="ECO:0007669"/>
    <property type="project" value="TreeGrafter"/>
</dbReference>
<evidence type="ECO:0000256" key="7">
    <source>
        <dbReference type="ARBA" id="ARBA00022984"/>
    </source>
</evidence>
<keyword evidence="20" id="KW-0131">Cell cycle</keyword>
<keyword evidence="9 19" id="KW-0472">Membrane</keyword>
<evidence type="ECO:0000256" key="3">
    <source>
        <dbReference type="ARBA" id="ARBA00022676"/>
    </source>
</evidence>
<feature type="region of interest" description="Disordered" evidence="18">
    <location>
        <begin position="493"/>
        <end position="530"/>
    </location>
</feature>
<evidence type="ECO:0000256" key="9">
    <source>
        <dbReference type="ARBA" id="ARBA00023136"/>
    </source>
</evidence>
<keyword evidence="5 19" id="KW-0812">Transmembrane</keyword>
<gene>
    <name evidence="20" type="ORF">HNR24_001069</name>
</gene>
<dbReference type="GO" id="GO:0008955">
    <property type="term" value="F:peptidoglycan glycosyltransferase activity"/>
    <property type="evidence" value="ECO:0007669"/>
    <property type="project" value="UniProtKB-EC"/>
</dbReference>
<evidence type="ECO:0000256" key="18">
    <source>
        <dbReference type="SAM" id="MobiDB-lite"/>
    </source>
</evidence>
<comment type="subcellular location">
    <subcellularLocation>
        <location evidence="1">Membrane</location>
        <topology evidence="1">Multi-pass membrane protein</topology>
    </subcellularLocation>
</comment>
<evidence type="ECO:0000256" key="11">
    <source>
        <dbReference type="ARBA" id="ARBA00033270"/>
    </source>
</evidence>
<dbReference type="GO" id="GO:0051301">
    <property type="term" value="P:cell division"/>
    <property type="evidence" value="ECO:0007669"/>
    <property type="project" value="UniProtKB-KW"/>
</dbReference>
<feature type="compositionally biased region" description="Low complexity" evidence="18">
    <location>
        <begin position="81"/>
        <end position="96"/>
    </location>
</feature>
<feature type="transmembrane region" description="Helical" evidence="19">
    <location>
        <begin position="465"/>
        <end position="487"/>
    </location>
</feature>
<evidence type="ECO:0000256" key="6">
    <source>
        <dbReference type="ARBA" id="ARBA00022960"/>
    </source>
</evidence>
<keyword evidence="4" id="KW-0808">Transferase</keyword>
<feature type="transmembrane region" description="Helical" evidence="19">
    <location>
        <begin position="173"/>
        <end position="190"/>
    </location>
</feature>
<dbReference type="EMBL" id="JACJIH010000001">
    <property type="protein sequence ID" value="MBA8921136.1"/>
    <property type="molecule type" value="Genomic_DNA"/>
</dbReference>
<evidence type="ECO:0000256" key="15">
    <source>
        <dbReference type="ARBA" id="ARBA00044770"/>
    </source>
</evidence>
<feature type="transmembrane region" description="Helical" evidence="19">
    <location>
        <begin position="238"/>
        <end position="253"/>
    </location>
</feature>
<comment type="pathway">
    <text evidence="2">Cell wall biogenesis; peptidoglycan biosynthesis.</text>
</comment>